<dbReference type="PANTHER" id="PTHR43179:SF12">
    <property type="entry name" value="GALACTOFURANOSYLTRANSFERASE GLFT2"/>
    <property type="match status" value="1"/>
</dbReference>
<evidence type="ECO:0000313" key="5">
    <source>
        <dbReference type="EMBL" id="HIR62407.1"/>
    </source>
</evidence>
<dbReference type="InterPro" id="IPR029044">
    <property type="entry name" value="Nucleotide-diphossugar_trans"/>
</dbReference>
<dbReference type="SUPFAM" id="SSF53448">
    <property type="entry name" value="Nucleotide-diphospho-sugar transferases"/>
    <property type="match status" value="1"/>
</dbReference>
<keyword evidence="2" id="KW-0328">Glycosyltransferase</keyword>
<name>A0A9D1J679_9BACT</name>
<comment type="caution">
    <text evidence="5">The sequence shown here is derived from an EMBL/GenBank/DDBJ whole genome shotgun (WGS) entry which is preliminary data.</text>
</comment>
<dbReference type="Proteomes" id="UP000886744">
    <property type="component" value="Unassembled WGS sequence"/>
</dbReference>
<comment type="similarity">
    <text evidence="1">Belongs to the glycosyltransferase 2 family.</text>
</comment>
<sequence length="340" mass="38969">MSRTAVVILNWNGKDYLEKFIPSVLECMPEGDELYVADNGSDDGSLELLRSMWPDQVRLILLDRNYGFTGGYNRALRHLDTERPGEFDYYLLLNSDIEVTPGWLSELESFMDDRPRCAVCAPKILSFCCRNRFEHAGASGGFVDRWYYPYCRGRILNRIEEDRGQYDMPCRVFWASGAACMVRTDVWRQLGGLDESFFAHMEEIDLCWRAMLAGWEIWVDPRAVVYHVGGGTLPNNSPRKLYLNFRNNLLMMYKNLPAHSRSRIIFSRMCLDGAIACVYLLTGKISFFRSVVRAHGDYRRMRCKLSVAGSGSEVPRPRVSIVRLALGGFRYPGGERKLGD</sequence>
<evidence type="ECO:0000259" key="4">
    <source>
        <dbReference type="Pfam" id="PF00535"/>
    </source>
</evidence>
<dbReference type="AlphaFoldDB" id="A0A9D1J679"/>
<dbReference type="PANTHER" id="PTHR43179">
    <property type="entry name" value="RHAMNOSYLTRANSFERASE WBBL"/>
    <property type="match status" value="1"/>
</dbReference>
<accession>A0A9D1J679</accession>
<protein>
    <submittedName>
        <fullName evidence="5">Glycosyltransferase family 2 protein</fullName>
    </submittedName>
</protein>
<dbReference type="InterPro" id="IPR001173">
    <property type="entry name" value="Glyco_trans_2-like"/>
</dbReference>
<reference evidence="5" key="1">
    <citation type="submission" date="2020-10" db="EMBL/GenBank/DDBJ databases">
        <authorList>
            <person name="Gilroy R."/>
        </authorList>
    </citation>
    <scope>NUCLEOTIDE SEQUENCE</scope>
    <source>
        <strain evidence="5">ChiHjej13B12-12457</strain>
    </source>
</reference>
<evidence type="ECO:0000256" key="1">
    <source>
        <dbReference type="ARBA" id="ARBA00006739"/>
    </source>
</evidence>
<dbReference type="GO" id="GO:0016757">
    <property type="term" value="F:glycosyltransferase activity"/>
    <property type="evidence" value="ECO:0007669"/>
    <property type="project" value="UniProtKB-KW"/>
</dbReference>
<keyword evidence="3" id="KW-0808">Transferase</keyword>
<feature type="domain" description="Glycosyltransferase 2-like" evidence="4">
    <location>
        <begin position="6"/>
        <end position="151"/>
    </location>
</feature>
<dbReference type="Pfam" id="PF00535">
    <property type="entry name" value="Glycos_transf_2"/>
    <property type="match status" value="1"/>
</dbReference>
<reference evidence="5" key="2">
    <citation type="journal article" date="2021" name="PeerJ">
        <title>Extensive microbial diversity within the chicken gut microbiome revealed by metagenomics and culture.</title>
        <authorList>
            <person name="Gilroy R."/>
            <person name="Ravi A."/>
            <person name="Getino M."/>
            <person name="Pursley I."/>
            <person name="Horton D.L."/>
            <person name="Alikhan N.F."/>
            <person name="Baker D."/>
            <person name="Gharbi K."/>
            <person name="Hall N."/>
            <person name="Watson M."/>
            <person name="Adriaenssens E.M."/>
            <person name="Foster-Nyarko E."/>
            <person name="Jarju S."/>
            <person name="Secka A."/>
            <person name="Antonio M."/>
            <person name="Oren A."/>
            <person name="Chaudhuri R.R."/>
            <person name="La Ragione R."/>
            <person name="Hildebrand F."/>
            <person name="Pallen M.J."/>
        </authorList>
    </citation>
    <scope>NUCLEOTIDE SEQUENCE</scope>
    <source>
        <strain evidence="5">ChiHjej13B12-12457</strain>
    </source>
</reference>
<evidence type="ECO:0000256" key="3">
    <source>
        <dbReference type="ARBA" id="ARBA00022679"/>
    </source>
</evidence>
<dbReference type="EMBL" id="DVHI01000033">
    <property type="protein sequence ID" value="HIR62407.1"/>
    <property type="molecule type" value="Genomic_DNA"/>
</dbReference>
<proteinExistence type="inferred from homology"/>
<dbReference type="Gene3D" id="3.90.550.10">
    <property type="entry name" value="Spore Coat Polysaccharide Biosynthesis Protein SpsA, Chain A"/>
    <property type="match status" value="1"/>
</dbReference>
<evidence type="ECO:0000313" key="6">
    <source>
        <dbReference type="Proteomes" id="UP000886744"/>
    </source>
</evidence>
<organism evidence="5 6">
    <name type="scientific">Candidatus Coprenecus avistercoris</name>
    <dbReference type="NCBI Taxonomy" id="2840730"/>
    <lineage>
        <taxon>Bacteria</taxon>
        <taxon>Pseudomonadati</taxon>
        <taxon>Bacteroidota</taxon>
        <taxon>Bacteroidia</taxon>
        <taxon>Bacteroidales</taxon>
        <taxon>Rikenellaceae</taxon>
        <taxon>Rikenellaceae incertae sedis</taxon>
        <taxon>Candidatus Coprenecus</taxon>
    </lineage>
</organism>
<dbReference type="CDD" id="cd04186">
    <property type="entry name" value="GT_2_like_c"/>
    <property type="match status" value="1"/>
</dbReference>
<gene>
    <name evidence="5" type="ORF">IAC94_02635</name>
</gene>
<evidence type="ECO:0000256" key="2">
    <source>
        <dbReference type="ARBA" id="ARBA00022676"/>
    </source>
</evidence>